<accession>A0A2P6FA69</accession>
<dbReference type="HAMAP" id="MF_01057">
    <property type="entry name" value="tRNA_methyltr_TrmB"/>
    <property type="match status" value="1"/>
</dbReference>
<evidence type="ECO:0000313" key="10">
    <source>
        <dbReference type="EMBL" id="PQM30357.1"/>
    </source>
</evidence>
<dbReference type="PROSITE" id="PS51625">
    <property type="entry name" value="SAM_MT_TRMB"/>
    <property type="match status" value="1"/>
</dbReference>
<comment type="caution">
    <text evidence="10">The sequence shown here is derived from an EMBL/GenBank/DDBJ whole genome shotgun (WGS) entry which is preliminary data.</text>
</comment>
<dbReference type="PANTHER" id="PTHR23417">
    <property type="entry name" value="3-DEOXY-D-MANNO-OCTULOSONIC-ACID TRANSFERASE/TRNA GUANINE-N 7 - -METHYLTRANSFERASE"/>
    <property type="match status" value="1"/>
</dbReference>
<keyword evidence="11" id="KW-1185">Reference proteome</keyword>
<dbReference type="SUPFAM" id="SSF53335">
    <property type="entry name" value="S-adenosyl-L-methionine-dependent methyltransferases"/>
    <property type="match status" value="1"/>
</dbReference>
<evidence type="ECO:0000256" key="3">
    <source>
        <dbReference type="ARBA" id="ARBA00022603"/>
    </source>
</evidence>
<sequence>MRLRYKPWAEEYIESNPTVALQNPENYQGQWAKTVFKNNHPLNIEIGTGKGEFIVTLAKKYPEQNFLAIERYPSVMVLALKKIVAENLPNLKIIAFDVTMLLDIFAPQEVNRIYLNFSDPWPKVRHEKRRLTNIKFLEFYQLILQTNGEIHFKTDNDQLFAYSLESFQTNNWKVIDYTTDLYDSKYLENNIPTEYERRFVQLGKNINYLYVQKELD</sequence>
<evidence type="ECO:0000256" key="7">
    <source>
        <dbReference type="ARBA" id="ARBA00060552"/>
    </source>
</evidence>
<keyword evidence="6 9" id="KW-0819">tRNA processing</keyword>
<dbReference type="PANTHER" id="PTHR23417:SF14">
    <property type="entry name" value="PENTACOTRIPEPTIDE-REPEAT REGION OF PRORP DOMAIN-CONTAINING PROTEIN"/>
    <property type="match status" value="1"/>
</dbReference>
<dbReference type="FunFam" id="3.40.50.150:FF:000035">
    <property type="entry name" value="tRNA (guanine-N(7)-)-methyltransferase"/>
    <property type="match status" value="1"/>
</dbReference>
<reference evidence="10 11" key="1">
    <citation type="journal article" date="2015" name="MBio">
        <title>Genome sequence of the Drosophila melanogaster male-killing Spiroplasma strain MSRO endosymbiont.</title>
        <authorList>
            <person name="Paredes J.C."/>
            <person name="Herren J.K."/>
            <person name="Schupfer F."/>
            <person name="Marin R."/>
            <person name="Claverol S."/>
            <person name="Kuo C.H."/>
            <person name="Lemaitre B."/>
            <person name="Beven L."/>
        </authorList>
    </citation>
    <scope>NUCLEOTIDE SEQUENCE [LARGE SCALE GENOMIC DNA]</scope>
    <source>
        <strain evidence="10 11">MSRO</strain>
    </source>
</reference>
<dbReference type="STRING" id="2138.SMSRO_v1c01140"/>
<keyword evidence="5 9" id="KW-0949">S-adenosyl-L-methionine</keyword>
<comment type="similarity">
    <text evidence="8 9">Belongs to the class I-like SAM-binding methyltransferase superfamily. TrmB family.</text>
</comment>
<dbReference type="InterPro" id="IPR055361">
    <property type="entry name" value="tRNA_methyltr_TrmB_bact"/>
</dbReference>
<comment type="catalytic activity">
    <reaction evidence="1 9">
        <text>guanosine(46) in tRNA + S-adenosyl-L-methionine = N(7)-methylguanosine(46) in tRNA + S-adenosyl-L-homocysteine</text>
        <dbReference type="Rhea" id="RHEA:42708"/>
        <dbReference type="Rhea" id="RHEA-COMP:10188"/>
        <dbReference type="Rhea" id="RHEA-COMP:10189"/>
        <dbReference type="ChEBI" id="CHEBI:57856"/>
        <dbReference type="ChEBI" id="CHEBI:59789"/>
        <dbReference type="ChEBI" id="CHEBI:74269"/>
        <dbReference type="ChEBI" id="CHEBI:74480"/>
        <dbReference type="EC" id="2.1.1.33"/>
    </reaction>
</comment>
<dbReference type="RefSeq" id="WP_040092518.1">
    <property type="nucleotide sequence ID" value="NZ_CM020866.1"/>
</dbReference>
<comment type="pathway">
    <text evidence="7 9">tRNA modification; N(7)-methylguanine-tRNA biosynthesis.</text>
</comment>
<dbReference type="Gene3D" id="3.40.50.150">
    <property type="entry name" value="Vaccinia Virus protein VP39"/>
    <property type="match status" value="1"/>
</dbReference>
<dbReference type="CDD" id="cd02440">
    <property type="entry name" value="AdoMet_MTases"/>
    <property type="match status" value="1"/>
</dbReference>
<dbReference type="AlphaFoldDB" id="A0A2P6FA69"/>
<feature type="binding site" evidence="9">
    <location>
        <begin position="193"/>
        <end position="196"/>
    </location>
    <ligand>
        <name>substrate</name>
    </ligand>
</feature>
<evidence type="ECO:0000256" key="2">
    <source>
        <dbReference type="ARBA" id="ARBA00003015"/>
    </source>
</evidence>
<evidence type="ECO:0000256" key="5">
    <source>
        <dbReference type="ARBA" id="ARBA00022691"/>
    </source>
</evidence>
<evidence type="ECO:0000256" key="6">
    <source>
        <dbReference type="ARBA" id="ARBA00022694"/>
    </source>
</evidence>
<dbReference type="InterPro" id="IPR029063">
    <property type="entry name" value="SAM-dependent_MTases_sf"/>
</dbReference>
<dbReference type="Pfam" id="PF02390">
    <property type="entry name" value="Methyltransf_4"/>
    <property type="match status" value="1"/>
</dbReference>
<dbReference type="InterPro" id="IPR003358">
    <property type="entry name" value="tRNA_(Gua-N-7)_MeTrfase_Trmb"/>
</dbReference>
<evidence type="ECO:0000313" key="11">
    <source>
        <dbReference type="Proteomes" id="UP000031565"/>
    </source>
</evidence>
<organism evidence="10 11">
    <name type="scientific">Spiroplasma poulsonii</name>
    <dbReference type="NCBI Taxonomy" id="2138"/>
    <lineage>
        <taxon>Bacteria</taxon>
        <taxon>Bacillati</taxon>
        <taxon>Mycoplasmatota</taxon>
        <taxon>Mollicutes</taxon>
        <taxon>Entomoplasmatales</taxon>
        <taxon>Spiroplasmataceae</taxon>
        <taxon>Spiroplasma</taxon>
    </lineage>
</organism>
<feature type="binding site" evidence="9">
    <location>
        <position position="70"/>
    </location>
    <ligand>
        <name>S-adenosyl-L-methionine</name>
        <dbReference type="ChEBI" id="CHEBI:59789"/>
    </ligand>
</feature>
<dbReference type="GO" id="GO:0008176">
    <property type="term" value="F:tRNA (guanine(46)-N7)-methyltransferase activity"/>
    <property type="evidence" value="ECO:0007669"/>
    <property type="project" value="UniProtKB-UniRule"/>
</dbReference>
<name>A0A2P6FA69_9MOLU</name>
<proteinExistence type="inferred from homology"/>
<dbReference type="EC" id="2.1.1.33" evidence="9"/>
<evidence type="ECO:0000256" key="4">
    <source>
        <dbReference type="ARBA" id="ARBA00022679"/>
    </source>
</evidence>
<dbReference type="GO" id="GO:0043527">
    <property type="term" value="C:tRNA methyltransferase complex"/>
    <property type="evidence" value="ECO:0007669"/>
    <property type="project" value="TreeGrafter"/>
</dbReference>
<evidence type="ECO:0000256" key="1">
    <source>
        <dbReference type="ARBA" id="ARBA00000142"/>
    </source>
</evidence>
<comment type="function">
    <text evidence="2 9">Catalyzes the formation of N(7)-methylguanine at position 46 (m7G46) in tRNA.</text>
</comment>
<feature type="region of interest" description="Interaction with RNA" evidence="9">
    <location>
        <begin position="125"/>
        <end position="130"/>
    </location>
</feature>
<gene>
    <name evidence="9 10" type="primary">trmB</name>
    <name evidence="10" type="ORF">SMSRO_SF001180</name>
</gene>
<feature type="binding site" evidence="9">
    <location>
        <position position="97"/>
    </location>
    <ligand>
        <name>S-adenosyl-L-methionine</name>
        <dbReference type="ChEBI" id="CHEBI:59789"/>
    </ligand>
</feature>
<dbReference type="NCBIfam" id="TIGR00091">
    <property type="entry name" value="tRNA (guanosine(46)-N7)-methyltransferase TrmB"/>
    <property type="match status" value="1"/>
</dbReference>
<protein>
    <recommendedName>
        <fullName evidence="9">tRNA (guanine-N(7)-)-methyltransferase</fullName>
        <ecNumber evidence="9">2.1.1.33</ecNumber>
    </recommendedName>
    <alternativeName>
        <fullName evidence="9">tRNA (guanine(46)-N(7))-methyltransferase</fullName>
    </alternativeName>
    <alternativeName>
        <fullName evidence="9">tRNA(m7G46)-methyltransferase</fullName>
    </alternativeName>
</protein>
<dbReference type="OrthoDB" id="9802090at2"/>
<dbReference type="UniPathway" id="UPA00989"/>
<feature type="binding site" evidence="9">
    <location>
        <position position="119"/>
    </location>
    <ligand>
        <name>S-adenosyl-L-methionine</name>
        <dbReference type="ChEBI" id="CHEBI:59789"/>
    </ligand>
</feature>
<dbReference type="Proteomes" id="UP000031565">
    <property type="component" value="Unassembled WGS sequence"/>
</dbReference>
<dbReference type="EMBL" id="JTLV02000001">
    <property type="protein sequence ID" value="PQM30357.1"/>
    <property type="molecule type" value="Genomic_DNA"/>
</dbReference>
<feature type="binding site" evidence="9">
    <location>
        <position position="123"/>
    </location>
    <ligand>
        <name>substrate</name>
    </ligand>
</feature>
<feature type="binding site" evidence="9">
    <location>
        <position position="155"/>
    </location>
    <ligand>
        <name>substrate</name>
    </ligand>
</feature>
<evidence type="ECO:0000256" key="8">
    <source>
        <dbReference type="ARBA" id="ARBA00060767"/>
    </source>
</evidence>
<evidence type="ECO:0000256" key="9">
    <source>
        <dbReference type="HAMAP-Rule" id="MF_01057"/>
    </source>
</evidence>
<keyword evidence="3 9" id="KW-0489">Methyltransferase</keyword>
<dbReference type="NCBIfam" id="NF001080">
    <property type="entry name" value="PRK00121.2-2"/>
    <property type="match status" value="1"/>
</dbReference>
<feature type="binding site" evidence="9">
    <location>
        <position position="45"/>
    </location>
    <ligand>
        <name>S-adenosyl-L-methionine</name>
        <dbReference type="ChEBI" id="CHEBI:59789"/>
    </ligand>
</feature>
<keyword evidence="4 9" id="KW-0808">Transferase</keyword>